<name>Q9PSB4_XENLA</name>
<accession>Q9PSB4</accession>
<organism>
    <name type="scientific">Xenopus laevis</name>
    <name type="common">African clawed frog</name>
    <dbReference type="NCBI Taxonomy" id="8355"/>
    <lineage>
        <taxon>Eukaryota</taxon>
        <taxon>Metazoa</taxon>
        <taxon>Chordata</taxon>
        <taxon>Craniata</taxon>
        <taxon>Vertebrata</taxon>
        <taxon>Euteleostomi</taxon>
        <taxon>Amphibia</taxon>
        <taxon>Batrachia</taxon>
        <taxon>Anura</taxon>
        <taxon>Pipoidea</taxon>
        <taxon>Pipidae</taxon>
        <taxon>Xenopodinae</taxon>
        <taxon>Xenopus</taxon>
        <taxon>Xenopus</taxon>
    </lineage>
</organism>
<reference key="1">
    <citation type="journal article" date="1994" name="DNA Cell Biol.">
        <title>An analysis of Xenopus tyrosine kinase genes and their expression in early development.</title>
        <authorList>
            <person name="Islam N."/>
            <person name="Guimond A."/>
            <person name="Sanchez A."/>
            <person name="Moss T."/>
        </authorList>
    </citation>
    <scope>NUCLEOTIDE SEQUENCE</scope>
</reference>
<protein>
    <submittedName>
        <fullName>Tyrosine kinase</fullName>
    </submittedName>
</protein>
<proteinExistence type="predicted"/>
<dbReference type="AlphaFoldDB" id="Q9PSB4"/>
<sequence length="26" mass="3106">IKWMALDTLYVFVVARVYLDVWTFGV</sequence>